<dbReference type="InterPro" id="IPR050697">
    <property type="entry name" value="Adenylyl/Guanylyl_Cyclase_3/4"/>
</dbReference>
<name>A0A3E1RFV6_9BURK</name>
<feature type="domain" description="FHA" evidence="1">
    <location>
        <begin position="249"/>
        <end position="297"/>
    </location>
</feature>
<dbReference type="InterPro" id="IPR000253">
    <property type="entry name" value="FHA_dom"/>
</dbReference>
<dbReference type="PROSITE" id="PS50125">
    <property type="entry name" value="GUANYLATE_CYCLASE_2"/>
    <property type="match status" value="1"/>
</dbReference>
<dbReference type="EMBL" id="QFZK01000002">
    <property type="protein sequence ID" value="RFO98121.1"/>
    <property type="molecule type" value="Genomic_DNA"/>
</dbReference>
<dbReference type="CDD" id="cd07302">
    <property type="entry name" value="CHD"/>
    <property type="match status" value="1"/>
</dbReference>
<dbReference type="Gene3D" id="2.60.200.20">
    <property type="match status" value="1"/>
</dbReference>
<sequence>MTCFIYHLWYLRVRELACRRVQQNKEHAFQGIFKVDDATVLFVDLVGSTALYQSLGNARAAELVSGVTGWIGRVCEAAGGRVIRRLGDGVLVSFAKGAAAFECAIALQRRQSQHNADAPDHAQVQIKIGLARGSMVESGTGWVGDVINLATDLSDRCGPEQILACGVSVDQIKLGIFARFRSLGLMHMLGKSEPVDVFQIEWKNDSNTGVPTVRAALEVNDFSDSSLATGIRLAWSDRQADFLRADLPIVLGRHAEADFQVEDPRISRRHARIYELDDALVLEDTSSYGTSVRFASANTVLTLRNQECVLHDDCEIAFGASFDQSNVPQLRLNFFS</sequence>
<dbReference type="SUPFAM" id="SSF55073">
    <property type="entry name" value="Nucleotide cyclase"/>
    <property type="match status" value="1"/>
</dbReference>
<accession>A0A3E1RFV6</accession>
<reference evidence="3 4" key="1">
    <citation type="submission" date="2018-05" db="EMBL/GenBank/DDBJ databases">
        <title>Rhodoferax soyangensis sp.nov., isolated from an oligotrophic freshwater lake.</title>
        <authorList>
            <person name="Park M."/>
        </authorList>
    </citation>
    <scope>NUCLEOTIDE SEQUENCE [LARGE SCALE GENOMIC DNA]</scope>
    <source>
        <strain evidence="3 4">IMCC26218</strain>
    </source>
</reference>
<dbReference type="GO" id="GO:0009190">
    <property type="term" value="P:cyclic nucleotide biosynthetic process"/>
    <property type="evidence" value="ECO:0007669"/>
    <property type="project" value="InterPro"/>
</dbReference>
<dbReference type="Gene3D" id="3.30.70.1230">
    <property type="entry name" value="Nucleotide cyclase"/>
    <property type="match status" value="1"/>
</dbReference>
<evidence type="ECO:0000259" key="1">
    <source>
        <dbReference type="PROSITE" id="PS50006"/>
    </source>
</evidence>
<evidence type="ECO:0000259" key="2">
    <source>
        <dbReference type="PROSITE" id="PS50125"/>
    </source>
</evidence>
<dbReference type="CDD" id="cd00060">
    <property type="entry name" value="FHA"/>
    <property type="match status" value="1"/>
</dbReference>
<comment type="caution">
    <text evidence="3">The sequence shown here is derived from an EMBL/GenBank/DDBJ whole genome shotgun (WGS) entry which is preliminary data.</text>
</comment>
<dbReference type="PANTHER" id="PTHR43081">
    <property type="entry name" value="ADENYLATE CYCLASE, TERMINAL-DIFFERENTIATION SPECIFIC-RELATED"/>
    <property type="match status" value="1"/>
</dbReference>
<dbReference type="PANTHER" id="PTHR43081:SF1">
    <property type="entry name" value="ADENYLATE CYCLASE, TERMINAL-DIFFERENTIATION SPECIFIC"/>
    <property type="match status" value="1"/>
</dbReference>
<proteinExistence type="predicted"/>
<dbReference type="InterPro" id="IPR029787">
    <property type="entry name" value="Nucleotide_cyclase"/>
</dbReference>
<dbReference type="Pfam" id="PF00498">
    <property type="entry name" value="FHA"/>
    <property type="match status" value="1"/>
</dbReference>
<protein>
    <submittedName>
        <fullName evidence="3">Adenylate/guanylate cyclase domain-containing protein</fullName>
    </submittedName>
</protein>
<dbReference type="Pfam" id="PF00211">
    <property type="entry name" value="Guanylate_cyc"/>
    <property type="match status" value="1"/>
</dbReference>
<dbReference type="GO" id="GO:0035556">
    <property type="term" value="P:intracellular signal transduction"/>
    <property type="evidence" value="ECO:0007669"/>
    <property type="project" value="InterPro"/>
</dbReference>
<feature type="domain" description="Guanylate cyclase" evidence="2">
    <location>
        <begin position="39"/>
        <end position="154"/>
    </location>
</feature>
<evidence type="ECO:0000313" key="3">
    <source>
        <dbReference type="EMBL" id="RFO98121.1"/>
    </source>
</evidence>
<organism evidence="3 4">
    <name type="scientific">Rhodoferax lacus</name>
    <dbReference type="NCBI Taxonomy" id="2184758"/>
    <lineage>
        <taxon>Bacteria</taxon>
        <taxon>Pseudomonadati</taxon>
        <taxon>Pseudomonadota</taxon>
        <taxon>Betaproteobacteria</taxon>
        <taxon>Burkholderiales</taxon>
        <taxon>Comamonadaceae</taxon>
        <taxon>Rhodoferax</taxon>
    </lineage>
</organism>
<dbReference type="Proteomes" id="UP000260665">
    <property type="component" value="Unassembled WGS sequence"/>
</dbReference>
<dbReference type="InterPro" id="IPR008984">
    <property type="entry name" value="SMAD_FHA_dom_sf"/>
</dbReference>
<dbReference type="SMART" id="SM00240">
    <property type="entry name" value="FHA"/>
    <property type="match status" value="1"/>
</dbReference>
<evidence type="ECO:0000313" key="4">
    <source>
        <dbReference type="Proteomes" id="UP000260665"/>
    </source>
</evidence>
<dbReference type="InterPro" id="IPR001054">
    <property type="entry name" value="A/G_cyclase"/>
</dbReference>
<dbReference type="SUPFAM" id="SSF49879">
    <property type="entry name" value="SMAD/FHA domain"/>
    <property type="match status" value="1"/>
</dbReference>
<gene>
    <name evidence="3" type="ORF">DIC66_05220</name>
</gene>
<dbReference type="GO" id="GO:0004016">
    <property type="term" value="F:adenylate cyclase activity"/>
    <property type="evidence" value="ECO:0007669"/>
    <property type="project" value="UniProtKB-ARBA"/>
</dbReference>
<keyword evidence="4" id="KW-1185">Reference proteome</keyword>
<dbReference type="AlphaFoldDB" id="A0A3E1RFV6"/>
<dbReference type="PROSITE" id="PS50006">
    <property type="entry name" value="FHA_DOMAIN"/>
    <property type="match status" value="1"/>
</dbReference>